<feature type="non-terminal residue" evidence="1">
    <location>
        <position position="1"/>
    </location>
</feature>
<organism evidence="1">
    <name type="scientific">uncultured Leptolyngbya sp</name>
    <dbReference type="NCBI Taxonomy" id="332963"/>
    <lineage>
        <taxon>Bacteria</taxon>
        <taxon>Bacillati</taxon>
        <taxon>Cyanobacteriota</taxon>
        <taxon>Cyanophyceae</taxon>
        <taxon>Leptolyngbyales</taxon>
        <taxon>Leptolyngbyaceae</taxon>
        <taxon>Leptolyngbya group</taxon>
        <taxon>Leptolyngbya</taxon>
        <taxon>environmental samples</taxon>
    </lineage>
</organism>
<name>A0A6J4NJU4_9CYAN</name>
<accession>A0A6J4NJU4</accession>
<proteinExistence type="predicted"/>
<gene>
    <name evidence="1" type="ORF">AVDCRST_MAG94-5087</name>
</gene>
<protein>
    <submittedName>
        <fullName evidence="1">Uncharacterized protein</fullName>
    </submittedName>
</protein>
<evidence type="ECO:0000313" key="1">
    <source>
        <dbReference type="EMBL" id="CAA9384974.1"/>
    </source>
</evidence>
<dbReference type="EMBL" id="CADCTY010001759">
    <property type="protein sequence ID" value="CAA9384974.1"/>
    <property type="molecule type" value="Genomic_DNA"/>
</dbReference>
<dbReference type="AlphaFoldDB" id="A0A6J4NJU4"/>
<reference evidence="1" key="1">
    <citation type="submission" date="2020-02" db="EMBL/GenBank/DDBJ databases">
        <authorList>
            <person name="Meier V. D."/>
        </authorList>
    </citation>
    <scope>NUCLEOTIDE SEQUENCE</scope>
    <source>
        <strain evidence="1">AVDCRST_MAG94</strain>
    </source>
</reference>
<sequence>CGRTLEELLKFLHLCVKLLILSLYSRILPSFQDTPFLQNAQKQGGAQQTDSQSS</sequence>